<proteinExistence type="predicted"/>
<sequence length="188" mass="21428">MDPQLEEEATKMLEKVCLSNKVQEFVEENNLVKRRVPYKKIDSINDVLSDFPHLSMDDLRSITMGVYQIKQCICYSNEHLSDEGTYDLMFCTEFLSLLQVKIQSRHSKNSVHTLLIKYILEDRSCPISGWYCTCKVGARVVGCCAHVASVLWYIGYQRHQDDPLAKGKKLAQGLDDAGENATVDNTEE</sequence>
<keyword evidence="2" id="KW-1185">Reference proteome</keyword>
<evidence type="ECO:0000313" key="2">
    <source>
        <dbReference type="Proteomes" id="UP000242188"/>
    </source>
</evidence>
<protein>
    <recommendedName>
        <fullName evidence="3">SWIM-type domain-containing protein</fullName>
    </recommendedName>
</protein>
<dbReference type="AlphaFoldDB" id="A0A210QSJ5"/>
<evidence type="ECO:0000313" key="1">
    <source>
        <dbReference type="EMBL" id="OWF51727.1"/>
    </source>
</evidence>
<name>A0A210QSJ5_MIZYE</name>
<dbReference type="Proteomes" id="UP000242188">
    <property type="component" value="Unassembled WGS sequence"/>
</dbReference>
<comment type="caution">
    <text evidence="1">The sequence shown here is derived from an EMBL/GenBank/DDBJ whole genome shotgun (WGS) entry which is preliminary data.</text>
</comment>
<reference evidence="1 2" key="1">
    <citation type="journal article" date="2017" name="Nat. Ecol. Evol.">
        <title>Scallop genome provides insights into evolution of bilaterian karyotype and development.</title>
        <authorList>
            <person name="Wang S."/>
            <person name="Zhang J."/>
            <person name="Jiao W."/>
            <person name="Li J."/>
            <person name="Xun X."/>
            <person name="Sun Y."/>
            <person name="Guo X."/>
            <person name="Huan P."/>
            <person name="Dong B."/>
            <person name="Zhang L."/>
            <person name="Hu X."/>
            <person name="Sun X."/>
            <person name="Wang J."/>
            <person name="Zhao C."/>
            <person name="Wang Y."/>
            <person name="Wang D."/>
            <person name="Huang X."/>
            <person name="Wang R."/>
            <person name="Lv J."/>
            <person name="Li Y."/>
            <person name="Zhang Z."/>
            <person name="Liu B."/>
            <person name="Lu W."/>
            <person name="Hui Y."/>
            <person name="Liang J."/>
            <person name="Zhou Z."/>
            <person name="Hou R."/>
            <person name="Li X."/>
            <person name="Liu Y."/>
            <person name="Li H."/>
            <person name="Ning X."/>
            <person name="Lin Y."/>
            <person name="Zhao L."/>
            <person name="Xing Q."/>
            <person name="Dou J."/>
            <person name="Li Y."/>
            <person name="Mao J."/>
            <person name="Guo H."/>
            <person name="Dou H."/>
            <person name="Li T."/>
            <person name="Mu C."/>
            <person name="Jiang W."/>
            <person name="Fu Q."/>
            <person name="Fu X."/>
            <person name="Miao Y."/>
            <person name="Liu J."/>
            <person name="Yu Q."/>
            <person name="Li R."/>
            <person name="Liao H."/>
            <person name="Li X."/>
            <person name="Kong Y."/>
            <person name="Jiang Z."/>
            <person name="Chourrout D."/>
            <person name="Li R."/>
            <person name="Bao Z."/>
        </authorList>
    </citation>
    <scope>NUCLEOTIDE SEQUENCE [LARGE SCALE GENOMIC DNA]</scope>
    <source>
        <strain evidence="1 2">PY_sf001</strain>
    </source>
</reference>
<accession>A0A210QSJ5</accession>
<organism evidence="1 2">
    <name type="scientific">Mizuhopecten yessoensis</name>
    <name type="common">Japanese scallop</name>
    <name type="synonym">Patinopecten yessoensis</name>
    <dbReference type="NCBI Taxonomy" id="6573"/>
    <lineage>
        <taxon>Eukaryota</taxon>
        <taxon>Metazoa</taxon>
        <taxon>Spiralia</taxon>
        <taxon>Lophotrochozoa</taxon>
        <taxon>Mollusca</taxon>
        <taxon>Bivalvia</taxon>
        <taxon>Autobranchia</taxon>
        <taxon>Pteriomorphia</taxon>
        <taxon>Pectinida</taxon>
        <taxon>Pectinoidea</taxon>
        <taxon>Pectinidae</taxon>
        <taxon>Mizuhopecten</taxon>
    </lineage>
</organism>
<dbReference type="EMBL" id="NEDP02002102">
    <property type="protein sequence ID" value="OWF51727.1"/>
    <property type="molecule type" value="Genomic_DNA"/>
</dbReference>
<gene>
    <name evidence="1" type="ORF">KP79_PYT00680</name>
</gene>
<dbReference type="OrthoDB" id="10061678at2759"/>
<evidence type="ECO:0008006" key="3">
    <source>
        <dbReference type="Google" id="ProtNLM"/>
    </source>
</evidence>